<organism evidence="1 2">
    <name type="scientific">Bradyrhizobium betae</name>
    <dbReference type="NCBI Taxonomy" id="244734"/>
    <lineage>
        <taxon>Bacteria</taxon>
        <taxon>Pseudomonadati</taxon>
        <taxon>Pseudomonadota</taxon>
        <taxon>Alphaproteobacteria</taxon>
        <taxon>Hyphomicrobiales</taxon>
        <taxon>Nitrobacteraceae</taxon>
        <taxon>Bradyrhizobium</taxon>
    </lineage>
</organism>
<dbReference type="EMBL" id="CP044543">
    <property type="protein sequence ID" value="QFI76747.1"/>
    <property type="molecule type" value="Genomic_DNA"/>
</dbReference>
<dbReference type="Proteomes" id="UP000325641">
    <property type="component" value="Chromosome"/>
</dbReference>
<accession>A0A5P6PEI6</accession>
<evidence type="ECO:0000313" key="1">
    <source>
        <dbReference type="EMBL" id="QFI76747.1"/>
    </source>
</evidence>
<sequence length="403" mass="46033">MPRLLAYDPAAPCTAMKKLNFRQKLRQQRRARLSANRNRVSRIKQAIRRSHKLPAFGTSGRWINVYRDGKFSLTRVLNEPRPVPAILSFEENFEETAKFLQDLRIGLTSSFSSNRRSRRRNLKRVPVFSRYWDFTRIDSISVPVALIVASEYDRLRKCGGWRPYAIDFENWRPDVRAMLDSIGFLSLCGVHHSDGTILQGVGWKVLRFESGTKADGERVDELLKSLEVDTVFGDPRLYEAMIEALANTRHHAYPERQHFPEPHFPGWWMTGFVDDRSMLITVYDKGISIPAALADPANAWEHHAGWERLMGRLLGRMPSPSDMTADGAAIAAAMKVGRSSTGLEFRGRGLKTFEDALDAFPNGRLTIRSRAGEYRKDRGRKGRYNTRPTAIDGTLIIWRVARN</sequence>
<protein>
    <submittedName>
        <fullName evidence="1">Uncharacterized protein</fullName>
    </submittedName>
</protein>
<evidence type="ECO:0000313" key="2">
    <source>
        <dbReference type="Proteomes" id="UP000325641"/>
    </source>
</evidence>
<gene>
    <name evidence="1" type="ORF">F8237_32715</name>
</gene>
<reference evidence="2" key="1">
    <citation type="submission" date="2019-10" db="EMBL/GenBank/DDBJ databases">
        <title>Complete Genome Sequence of Bradyrhizobium betae type strain PL7HG1T.</title>
        <authorList>
            <person name="Bromfield E.S.P."/>
            <person name="Cloutier S."/>
        </authorList>
    </citation>
    <scope>NUCLEOTIDE SEQUENCE [LARGE SCALE GENOMIC DNA]</scope>
    <source>
        <strain evidence="2">PL7HG1</strain>
    </source>
</reference>
<dbReference type="RefSeq" id="WP_151650195.1">
    <property type="nucleotide sequence ID" value="NZ_CP044543.1"/>
</dbReference>
<dbReference type="AlphaFoldDB" id="A0A5P6PEI6"/>
<dbReference type="KEGG" id="bbet:F8237_32715"/>
<proteinExistence type="predicted"/>
<dbReference type="OrthoDB" id="7605169at2"/>
<name>A0A5P6PEI6_9BRAD</name>